<keyword evidence="4" id="KW-0418">Kinase</keyword>
<evidence type="ECO:0000256" key="1">
    <source>
        <dbReference type="ARBA" id="ARBA00000085"/>
    </source>
</evidence>
<keyword evidence="3" id="KW-0808">Transferase</keyword>
<accession>A0A1Y3TWB9</accession>
<feature type="transmembrane region" description="Helical" evidence="6">
    <location>
        <begin position="130"/>
        <end position="151"/>
    </location>
</feature>
<keyword evidence="6" id="KW-0472">Membrane</keyword>
<dbReference type="InterPro" id="IPR050482">
    <property type="entry name" value="Sensor_HK_TwoCompSys"/>
</dbReference>
<feature type="transmembrane region" description="Helical" evidence="6">
    <location>
        <begin position="52"/>
        <end position="75"/>
    </location>
</feature>
<evidence type="ECO:0000256" key="3">
    <source>
        <dbReference type="ARBA" id="ARBA00022679"/>
    </source>
</evidence>
<feature type="transmembrane region" description="Helical" evidence="6">
    <location>
        <begin position="12"/>
        <end position="32"/>
    </location>
</feature>
<dbReference type="RefSeq" id="WP_087990049.1">
    <property type="nucleotide sequence ID" value="NZ_NFHM01000028.1"/>
</dbReference>
<evidence type="ECO:0000256" key="4">
    <source>
        <dbReference type="ARBA" id="ARBA00022777"/>
    </source>
</evidence>
<protein>
    <recommendedName>
        <fullName evidence="2">histidine kinase</fullName>
        <ecNumber evidence="2">2.7.13.3</ecNumber>
    </recommendedName>
</protein>
<dbReference type="PANTHER" id="PTHR24421:SF10">
    <property type="entry name" value="NITRATE_NITRITE SENSOR PROTEIN NARQ"/>
    <property type="match status" value="1"/>
</dbReference>
<dbReference type="InterPro" id="IPR036890">
    <property type="entry name" value="HATPase_C_sf"/>
</dbReference>
<evidence type="ECO:0000313" key="7">
    <source>
        <dbReference type="EMBL" id="OUN40832.1"/>
    </source>
</evidence>
<dbReference type="GO" id="GO:0004673">
    <property type="term" value="F:protein histidine kinase activity"/>
    <property type="evidence" value="ECO:0007669"/>
    <property type="project" value="UniProtKB-EC"/>
</dbReference>
<evidence type="ECO:0000256" key="6">
    <source>
        <dbReference type="SAM" id="Phobius"/>
    </source>
</evidence>
<dbReference type="SUPFAM" id="SSF55874">
    <property type="entry name" value="ATPase domain of HSP90 chaperone/DNA topoisomerase II/histidine kinase"/>
    <property type="match status" value="1"/>
</dbReference>
<sequence>MAEFYRLPHWMLTTLVMAVALCIILQTQTISYSVRRLKISWVRRVENGLECMILLTLFLFAVLLAQVQYALFCGFLAPSAYHFLRQLIFLLLAVLGVTVTIGTEMIWPFFTIGGATVLLPVTEKVLGSAYPFFFMVSILFFLTRSAHICLIRRREIRTQISSASIKEAIDILHTGLLFFRQDGTILLCNHRMDTLAKEMMGMPLQNGKKFQEFLEYGTLLEGCKRENLGGQQVFRLSDSSVWSISSYDIPIRHRTLILLAADDVTKRWDAVTLLTQQNQALEKRGKELRHTIEHLQAICEAEEIARSKGRVHDLLGQRISLLLRALRDNQQPDETLLMDFIHNLPTMLREDRTPDPARRLAMLKETFQKMEVSVEIHGALPENMAVADSFAEIAVECVTNAVRHGYATRIQFHFFQNECWRMTVTDNGIPPVGPIREGGGITEMRRRIQRLGGTMELYTVPRFSIQIFVPKEEVQR</sequence>
<keyword evidence="6" id="KW-1133">Transmembrane helix</keyword>
<evidence type="ECO:0000313" key="8">
    <source>
        <dbReference type="Proteomes" id="UP000195455"/>
    </source>
</evidence>
<keyword evidence="5" id="KW-0902">Two-component regulatory system</keyword>
<organism evidence="7 8">
    <name type="scientific">Anaerotignum lactatifermentans</name>
    <dbReference type="NCBI Taxonomy" id="160404"/>
    <lineage>
        <taxon>Bacteria</taxon>
        <taxon>Bacillati</taxon>
        <taxon>Bacillota</taxon>
        <taxon>Clostridia</taxon>
        <taxon>Lachnospirales</taxon>
        <taxon>Anaerotignaceae</taxon>
        <taxon>Anaerotignum</taxon>
    </lineage>
</organism>
<dbReference type="EC" id="2.7.13.3" evidence="2"/>
<comment type="caution">
    <text evidence="7">The sequence shown here is derived from an EMBL/GenBank/DDBJ whole genome shotgun (WGS) entry which is preliminary data.</text>
</comment>
<dbReference type="EMBL" id="NFHM01000028">
    <property type="protein sequence ID" value="OUN40832.1"/>
    <property type="molecule type" value="Genomic_DNA"/>
</dbReference>
<gene>
    <name evidence="7" type="ORF">B5G26_13670</name>
</gene>
<dbReference type="Gene3D" id="3.30.565.10">
    <property type="entry name" value="Histidine kinase-like ATPase, C-terminal domain"/>
    <property type="match status" value="1"/>
</dbReference>
<dbReference type="Proteomes" id="UP000195455">
    <property type="component" value="Unassembled WGS sequence"/>
</dbReference>
<comment type="catalytic activity">
    <reaction evidence="1">
        <text>ATP + protein L-histidine = ADP + protein N-phospho-L-histidine.</text>
        <dbReference type="EC" id="2.7.13.3"/>
    </reaction>
</comment>
<dbReference type="AlphaFoldDB" id="A0A1Y3TWB9"/>
<feature type="transmembrane region" description="Helical" evidence="6">
    <location>
        <begin position="87"/>
        <end position="110"/>
    </location>
</feature>
<proteinExistence type="predicted"/>
<keyword evidence="6" id="KW-0812">Transmembrane</keyword>
<evidence type="ECO:0000256" key="2">
    <source>
        <dbReference type="ARBA" id="ARBA00012438"/>
    </source>
</evidence>
<dbReference type="CDD" id="cd16917">
    <property type="entry name" value="HATPase_UhpB-NarQ-NarX-like"/>
    <property type="match status" value="1"/>
</dbReference>
<dbReference type="PANTHER" id="PTHR24421">
    <property type="entry name" value="NITRATE/NITRITE SENSOR PROTEIN NARX-RELATED"/>
    <property type="match status" value="1"/>
</dbReference>
<reference evidence="8" key="1">
    <citation type="submission" date="2017-04" db="EMBL/GenBank/DDBJ databases">
        <title>Function of individual gut microbiota members based on whole genome sequencing of pure cultures obtained from chicken caecum.</title>
        <authorList>
            <person name="Medvecky M."/>
            <person name="Cejkova D."/>
            <person name="Polansky O."/>
            <person name="Karasova D."/>
            <person name="Kubasova T."/>
            <person name="Cizek A."/>
            <person name="Rychlik I."/>
        </authorList>
    </citation>
    <scope>NUCLEOTIDE SEQUENCE [LARGE SCALE GENOMIC DNA]</scope>
    <source>
        <strain evidence="8">An75</strain>
    </source>
</reference>
<name>A0A1Y3TWB9_9FIRM</name>
<evidence type="ECO:0000256" key="5">
    <source>
        <dbReference type="ARBA" id="ARBA00023012"/>
    </source>
</evidence>
<dbReference type="GO" id="GO:0000160">
    <property type="term" value="P:phosphorelay signal transduction system"/>
    <property type="evidence" value="ECO:0007669"/>
    <property type="project" value="UniProtKB-KW"/>
</dbReference>